<evidence type="ECO:0000313" key="3">
    <source>
        <dbReference type="Proteomes" id="UP000283095"/>
    </source>
</evidence>
<dbReference type="RefSeq" id="WP_127760932.1">
    <property type="nucleotide sequence ID" value="NZ_CP026095.1"/>
</dbReference>
<dbReference type="InterPro" id="IPR013783">
    <property type="entry name" value="Ig-like_fold"/>
</dbReference>
<gene>
    <name evidence="2" type="ORF">BAOM_3216</name>
</gene>
<sequence>MRKIIVLFLTVLIVLVGCGKEEEEQLPKMLHVELEITPELAKVNETVIFQAKVTYGDEIVTDADEVSFEIWREDEEESETIPVKHSQDGVYKLEKTFKEEGTYYVYAHVTARNLHTMPKREFVIGAKN</sequence>
<dbReference type="EMBL" id="CP026095">
    <property type="protein sequence ID" value="AZV43825.1"/>
    <property type="molecule type" value="Genomic_DNA"/>
</dbReference>
<reference evidence="2 3" key="1">
    <citation type="submission" date="2018-01" db="EMBL/GenBank/DDBJ databases">
        <title>Bacillus asahii Genome sequencing and assembly.</title>
        <authorList>
            <person name="Jiang H."/>
            <person name="Feng Y."/>
            <person name="Zhao F."/>
            <person name="Lin X."/>
        </authorList>
    </citation>
    <scope>NUCLEOTIDE SEQUENCE [LARGE SCALE GENOMIC DNA]</scope>
    <source>
        <strain evidence="2 3">OM18</strain>
    </source>
</reference>
<dbReference type="OrthoDB" id="2679563at2"/>
<name>A0A3Q9RNV8_9BACI</name>
<dbReference type="Proteomes" id="UP000283095">
    <property type="component" value="Chromosome"/>
</dbReference>
<evidence type="ECO:0000259" key="1">
    <source>
        <dbReference type="Pfam" id="PF13115"/>
    </source>
</evidence>
<organism evidence="2 3">
    <name type="scientific">Peribacillus asahii</name>
    <dbReference type="NCBI Taxonomy" id="228899"/>
    <lineage>
        <taxon>Bacteria</taxon>
        <taxon>Bacillati</taxon>
        <taxon>Bacillota</taxon>
        <taxon>Bacilli</taxon>
        <taxon>Bacillales</taxon>
        <taxon>Bacillaceae</taxon>
        <taxon>Peribacillus</taxon>
    </lineage>
</organism>
<dbReference type="KEGG" id="pasa:BAOM_3216"/>
<protein>
    <recommendedName>
        <fullName evidence="1">YtkA-like domain-containing protein</fullName>
    </recommendedName>
</protein>
<dbReference type="Pfam" id="PF13115">
    <property type="entry name" value="YtkA"/>
    <property type="match status" value="1"/>
</dbReference>
<proteinExistence type="predicted"/>
<feature type="domain" description="YtkA-like" evidence="1">
    <location>
        <begin position="27"/>
        <end position="108"/>
    </location>
</feature>
<accession>A0A3Q9RNV8</accession>
<dbReference type="PROSITE" id="PS51257">
    <property type="entry name" value="PROKAR_LIPOPROTEIN"/>
    <property type="match status" value="1"/>
</dbReference>
<dbReference type="Gene3D" id="2.60.40.10">
    <property type="entry name" value="Immunoglobulins"/>
    <property type="match status" value="1"/>
</dbReference>
<evidence type="ECO:0000313" key="2">
    <source>
        <dbReference type="EMBL" id="AZV43825.1"/>
    </source>
</evidence>
<dbReference type="InterPro" id="IPR032693">
    <property type="entry name" value="YtkA-like_dom"/>
</dbReference>
<dbReference type="AlphaFoldDB" id="A0A3Q9RNV8"/>